<comment type="subcellular location">
    <subcellularLocation>
        <location evidence="1">Membrane</location>
        <topology evidence="1">Multi-pass membrane protein</topology>
    </subcellularLocation>
</comment>
<evidence type="ECO:0000256" key="5">
    <source>
        <dbReference type="ARBA" id="ARBA00022692"/>
    </source>
</evidence>
<dbReference type="InterPro" id="IPR007267">
    <property type="entry name" value="GtrA_DPMS_TM"/>
</dbReference>
<keyword evidence="6 8" id="KW-1133">Transmembrane helix</keyword>
<keyword evidence="3" id="KW-0328">Glycosyltransferase</keyword>
<evidence type="ECO:0000256" key="7">
    <source>
        <dbReference type="ARBA" id="ARBA00023136"/>
    </source>
</evidence>
<dbReference type="PANTHER" id="PTHR43398:SF1">
    <property type="entry name" value="DOLICHOL-PHOSPHATE MANNOSYLTRANSFERASE SUBUNIT 1"/>
    <property type="match status" value="1"/>
</dbReference>
<keyword evidence="7 8" id="KW-0472">Membrane</keyword>
<evidence type="ECO:0000259" key="9">
    <source>
        <dbReference type="Pfam" id="PF00535"/>
    </source>
</evidence>
<dbReference type="InterPro" id="IPR029044">
    <property type="entry name" value="Nucleotide-diphossugar_trans"/>
</dbReference>
<evidence type="ECO:0000313" key="11">
    <source>
        <dbReference type="EMBL" id="MEK0082987.1"/>
    </source>
</evidence>
<organism evidence="11 12">
    <name type="scientific">Benzoatithermus flavus</name>
    <dbReference type="NCBI Taxonomy" id="3108223"/>
    <lineage>
        <taxon>Bacteria</taxon>
        <taxon>Pseudomonadati</taxon>
        <taxon>Pseudomonadota</taxon>
        <taxon>Alphaproteobacteria</taxon>
        <taxon>Geminicoccales</taxon>
        <taxon>Geminicoccaceae</taxon>
        <taxon>Benzoatithermus</taxon>
    </lineage>
</organism>
<feature type="domain" description="GtrA/DPMS transmembrane" evidence="10">
    <location>
        <begin position="260"/>
        <end position="376"/>
    </location>
</feature>
<proteinExistence type="inferred from homology"/>
<evidence type="ECO:0000256" key="1">
    <source>
        <dbReference type="ARBA" id="ARBA00004141"/>
    </source>
</evidence>
<reference evidence="11 12" key="1">
    <citation type="submission" date="2024-01" db="EMBL/GenBank/DDBJ databases">
        <title>Multi-omics insights into the function and evolution of sodium benzoate biodegradation pathways in Benzoatithermus flavus gen. nov., sp. nov. from hot spring.</title>
        <authorList>
            <person name="Hu C.-J."/>
            <person name="Li W.-J."/>
        </authorList>
    </citation>
    <scope>NUCLEOTIDE SEQUENCE [LARGE SCALE GENOMIC DNA]</scope>
    <source>
        <strain evidence="11 12">SYSU G07066</strain>
    </source>
</reference>
<evidence type="ECO:0000256" key="4">
    <source>
        <dbReference type="ARBA" id="ARBA00022679"/>
    </source>
</evidence>
<feature type="transmembrane region" description="Helical" evidence="8">
    <location>
        <begin position="324"/>
        <end position="346"/>
    </location>
</feature>
<dbReference type="InterPro" id="IPR039528">
    <property type="entry name" value="DPM1-like"/>
</dbReference>
<dbReference type="RefSeq" id="WP_418158840.1">
    <property type="nucleotide sequence ID" value="NZ_JBBLZC010000006.1"/>
</dbReference>
<feature type="transmembrane region" description="Helical" evidence="8">
    <location>
        <begin position="352"/>
        <end position="376"/>
    </location>
</feature>
<name>A0ABU8XP56_9PROT</name>
<dbReference type="InterPro" id="IPR001173">
    <property type="entry name" value="Glyco_trans_2-like"/>
</dbReference>
<evidence type="ECO:0000256" key="8">
    <source>
        <dbReference type="SAM" id="Phobius"/>
    </source>
</evidence>
<evidence type="ECO:0000256" key="3">
    <source>
        <dbReference type="ARBA" id="ARBA00022676"/>
    </source>
</evidence>
<dbReference type="Pfam" id="PF04138">
    <property type="entry name" value="GtrA_DPMS_TM"/>
    <property type="match status" value="1"/>
</dbReference>
<dbReference type="Proteomes" id="UP001375743">
    <property type="component" value="Unassembled WGS sequence"/>
</dbReference>
<evidence type="ECO:0000256" key="6">
    <source>
        <dbReference type="ARBA" id="ARBA00022989"/>
    </source>
</evidence>
<evidence type="ECO:0000256" key="2">
    <source>
        <dbReference type="ARBA" id="ARBA00006739"/>
    </source>
</evidence>
<gene>
    <name evidence="11" type="ORF">U1T56_07485</name>
</gene>
<dbReference type="PANTHER" id="PTHR43398">
    <property type="entry name" value="DOLICHOL-PHOSPHATE MANNOSYLTRANSFERASE SUBUNIT 1"/>
    <property type="match status" value="1"/>
</dbReference>
<comment type="similarity">
    <text evidence="2">Belongs to the glycosyltransferase 2 family.</text>
</comment>
<dbReference type="Pfam" id="PF00535">
    <property type="entry name" value="Glycos_transf_2"/>
    <property type="match status" value="1"/>
</dbReference>
<comment type="caution">
    <text evidence="11">The sequence shown here is derived from an EMBL/GenBank/DDBJ whole genome shotgun (WGS) entry which is preliminary data.</text>
</comment>
<keyword evidence="4" id="KW-0808">Transferase</keyword>
<evidence type="ECO:0000259" key="10">
    <source>
        <dbReference type="Pfam" id="PF04138"/>
    </source>
</evidence>
<evidence type="ECO:0000313" key="12">
    <source>
        <dbReference type="Proteomes" id="UP001375743"/>
    </source>
</evidence>
<dbReference type="CDD" id="cd06442">
    <property type="entry name" value="DPM1_like"/>
    <property type="match status" value="1"/>
</dbReference>
<keyword evidence="12" id="KW-1185">Reference proteome</keyword>
<accession>A0ABU8XP56</accession>
<dbReference type="Gene3D" id="3.90.550.10">
    <property type="entry name" value="Spore Coat Polysaccharide Biosynthesis Protein SpsA, Chain A"/>
    <property type="match status" value="1"/>
</dbReference>
<feature type="domain" description="Glycosyltransferase 2-like" evidence="9">
    <location>
        <begin position="23"/>
        <end position="189"/>
    </location>
</feature>
<protein>
    <submittedName>
        <fullName evidence="11">Glycosyltransferase family 2 protein</fullName>
    </submittedName>
</protein>
<keyword evidence="5 8" id="KW-0812">Transmembrane</keyword>
<dbReference type="EMBL" id="JBBLZC010000006">
    <property type="protein sequence ID" value="MEK0082987.1"/>
    <property type="molecule type" value="Genomic_DNA"/>
</dbReference>
<feature type="transmembrane region" description="Helical" evidence="8">
    <location>
        <begin position="257"/>
        <end position="279"/>
    </location>
</feature>
<sequence length="378" mass="41587">MTTQEARLLFPPATDPVVPVELCVVVPTYNERDNIGRLLERLERCLVGVAAFEIIVVDDDSPDRTAAAVRAIAQSRPWVRCLQRIGRRGLSSACIEGMLATSAPCLAVIDADLQHDETLLPRMLELLRRGEADLVVGSRYAESALVPGWDERRWLLSRFATRLGQKLLGVELSDPMSGFFMLRREAFEAVVRRLSGIGFKLLLDILVSAPTPLRVKELAYSFRPREVGASKLDTRVAVDFALMLLDKLTGGLIPARFVLFAVVGAAGLVVHLAVLGFVFRFLGEPFVAGQAAATLVAMSFNYALNNELTYRDRRLRGWRWLEGWGSFVLACGIGALANVGVAAQLHAERTPWLLSALAGVAVGAVWNYVVTALYVWKR</sequence>
<dbReference type="SUPFAM" id="SSF53448">
    <property type="entry name" value="Nucleotide-diphospho-sugar transferases"/>
    <property type="match status" value="1"/>
</dbReference>